<dbReference type="PANTHER" id="PTHR23226">
    <property type="entry name" value="ZINC FINGER AND SCAN DOMAIN-CONTAINING"/>
    <property type="match status" value="1"/>
</dbReference>
<evidence type="ECO:0000256" key="12">
    <source>
        <dbReference type="PROSITE-ProRule" id="PRU00042"/>
    </source>
</evidence>
<evidence type="ECO:0000256" key="10">
    <source>
        <dbReference type="ARBA" id="ARBA00023163"/>
    </source>
</evidence>
<evidence type="ECO:0000259" key="14">
    <source>
        <dbReference type="PROSITE" id="PS50157"/>
    </source>
</evidence>
<feature type="region of interest" description="Disordered" evidence="13">
    <location>
        <begin position="1"/>
        <end position="43"/>
    </location>
</feature>
<feature type="domain" description="C2H2-type" evidence="14">
    <location>
        <begin position="114"/>
        <end position="141"/>
    </location>
</feature>
<dbReference type="OrthoDB" id="427030at2759"/>
<dbReference type="Pfam" id="PF00096">
    <property type="entry name" value="zf-C2H2"/>
    <property type="match status" value="2"/>
</dbReference>
<keyword evidence="11" id="KW-0539">Nucleus</keyword>
<dbReference type="GeneID" id="118501804"/>
<sequence>MEKRTGKKTTQGLREHMAVRRDAARDRKASGARGPGGRAALARTHRKALSLSPQAEAHVFDAFDASFKDDFEGVPVFVPFQRRKPHECSACGRVFKHKTDHARHQRVHTGEKPFQCAQCGKSFRHSSDVTKHRRVHTGEKPFACGACGRACNCGSNLLKHQKTHTGEKPYGCEECGKTFAYSSCLIRHRKRHPRGEALSAGKLVGWPLRPWPPLPGTRRGLGPLACSGGRWPAAPWPTGSPARPRAGGRRPVALSQTAVFQEDRCPPSAGRGDHPFQAAAPARELSPVPRN</sequence>
<keyword evidence="4" id="KW-0479">Metal-binding</keyword>
<evidence type="ECO:0000256" key="8">
    <source>
        <dbReference type="ARBA" id="ARBA00023015"/>
    </source>
</evidence>
<feature type="compositionally biased region" description="Low complexity" evidence="13">
    <location>
        <begin position="239"/>
        <end position="253"/>
    </location>
</feature>
<feature type="domain" description="C2H2-type" evidence="14">
    <location>
        <begin position="170"/>
        <end position="197"/>
    </location>
</feature>
<evidence type="ECO:0000313" key="15">
    <source>
        <dbReference type="Proteomes" id="UP000504628"/>
    </source>
</evidence>
<dbReference type="FunFam" id="3.30.160.60:FF:001498">
    <property type="entry name" value="Zinc finger protein 404"/>
    <property type="match status" value="1"/>
</dbReference>
<dbReference type="InParanoid" id="A0A7E6E6Z0"/>
<accession>A0A7E6E6Z0</accession>
<feature type="compositionally biased region" description="Basic and acidic residues" evidence="13">
    <location>
        <begin position="13"/>
        <end position="29"/>
    </location>
</feature>
<dbReference type="KEGG" id="pdic:118501804"/>
<proteinExistence type="inferred from homology"/>
<evidence type="ECO:0000256" key="4">
    <source>
        <dbReference type="ARBA" id="ARBA00022723"/>
    </source>
</evidence>
<comment type="function">
    <text evidence="1">May be involved in transcriptional regulation.</text>
</comment>
<comment type="subcellular location">
    <subcellularLocation>
        <location evidence="2">Nucleus</location>
    </subcellularLocation>
</comment>
<keyword evidence="10" id="KW-0804">Transcription</keyword>
<evidence type="ECO:0000256" key="13">
    <source>
        <dbReference type="SAM" id="MobiDB-lite"/>
    </source>
</evidence>
<organism evidence="15 16">
    <name type="scientific">Phyllostomus discolor</name>
    <name type="common">pale spear-nosed bat</name>
    <dbReference type="NCBI Taxonomy" id="89673"/>
    <lineage>
        <taxon>Eukaryota</taxon>
        <taxon>Metazoa</taxon>
        <taxon>Chordata</taxon>
        <taxon>Craniata</taxon>
        <taxon>Vertebrata</taxon>
        <taxon>Euteleostomi</taxon>
        <taxon>Mammalia</taxon>
        <taxon>Eutheria</taxon>
        <taxon>Laurasiatheria</taxon>
        <taxon>Chiroptera</taxon>
        <taxon>Yangochiroptera</taxon>
        <taxon>Phyllostomidae</taxon>
        <taxon>Phyllostominae</taxon>
        <taxon>Phyllostomus</taxon>
    </lineage>
</organism>
<dbReference type="InterPro" id="IPR013087">
    <property type="entry name" value="Znf_C2H2_type"/>
</dbReference>
<comment type="similarity">
    <text evidence="3">Belongs to the krueppel C2H2-type zinc-finger protein family.</text>
</comment>
<dbReference type="AlphaFoldDB" id="A0A7E6E6Z0"/>
<dbReference type="InterPro" id="IPR036236">
    <property type="entry name" value="Znf_C2H2_sf"/>
</dbReference>
<keyword evidence="5" id="KW-0677">Repeat</keyword>
<dbReference type="CTD" id="286128"/>
<keyword evidence="6 12" id="KW-0863">Zinc-finger</keyword>
<dbReference type="GO" id="GO:0005634">
    <property type="term" value="C:nucleus"/>
    <property type="evidence" value="ECO:0007669"/>
    <property type="project" value="UniProtKB-SubCell"/>
</dbReference>
<dbReference type="GO" id="GO:0008270">
    <property type="term" value="F:zinc ion binding"/>
    <property type="evidence" value="ECO:0007669"/>
    <property type="project" value="UniProtKB-KW"/>
</dbReference>
<evidence type="ECO:0000256" key="7">
    <source>
        <dbReference type="ARBA" id="ARBA00022833"/>
    </source>
</evidence>
<keyword evidence="8" id="KW-0805">Transcription regulation</keyword>
<feature type="region of interest" description="Disordered" evidence="13">
    <location>
        <begin position="232"/>
        <end position="291"/>
    </location>
</feature>
<dbReference type="SMART" id="SM00355">
    <property type="entry name" value="ZnF_C2H2"/>
    <property type="match status" value="4"/>
</dbReference>
<evidence type="ECO:0000313" key="16">
    <source>
        <dbReference type="RefSeq" id="XP_035887356.1"/>
    </source>
</evidence>
<evidence type="ECO:0000256" key="1">
    <source>
        <dbReference type="ARBA" id="ARBA00003767"/>
    </source>
</evidence>
<dbReference type="FunFam" id="3.30.160.60:FF:000862">
    <property type="entry name" value="zinc finger protein 697"/>
    <property type="match status" value="1"/>
</dbReference>
<dbReference type="RefSeq" id="XP_035887356.1">
    <property type="nucleotide sequence ID" value="XM_036031463.1"/>
</dbReference>
<dbReference type="GO" id="GO:0000981">
    <property type="term" value="F:DNA-binding transcription factor activity, RNA polymerase II-specific"/>
    <property type="evidence" value="ECO:0007669"/>
    <property type="project" value="TreeGrafter"/>
</dbReference>
<evidence type="ECO:0000256" key="9">
    <source>
        <dbReference type="ARBA" id="ARBA00023125"/>
    </source>
</evidence>
<name>A0A7E6E6Z0_9CHIR</name>
<dbReference type="PROSITE" id="PS00028">
    <property type="entry name" value="ZINC_FINGER_C2H2_1"/>
    <property type="match status" value="4"/>
</dbReference>
<evidence type="ECO:0000256" key="5">
    <source>
        <dbReference type="ARBA" id="ARBA00022737"/>
    </source>
</evidence>
<dbReference type="GO" id="GO:0000978">
    <property type="term" value="F:RNA polymerase II cis-regulatory region sequence-specific DNA binding"/>
    <property type="evidence" value="ECO:0007669"/>
    <property type="project" value="TreeGrafter"/>
</dbReference>
<feature type="domain" description="C2H2-type" evidence="14">
    <location>
        <begin position="142"/>
        <end position="169"/>
    </location>
</feature>
<reference evidence="16" key="1">
    <citation type="submission" date="2025-08" db="UniProtKB">
        <authorList>
            <consortium name="RefSeq"/>
        </authorList>
    </citation>
    <scope>IDENTIFICATION</scope>
    <source>
        <tissue evidence="16">Muscle</tissue>
    </source>
</reference>
<dbReference type="SUPFAM" id="SSF57667">
    <property type="entry name" value="beta-beta-alpha zinc fingers"/>
    <property type="match status" value="2"/>
</dbReference>
<keyword evidence="7" id="KW-0862">Zinc</keyword>
<keyword evidence="9" id="KW-0238">DNA-binding</keyword>
<dbReference type="FunFam" id="3.30.160.60:FF:000149">
    <property type="entry name" value="Zinc finger protein 569"/>
    <property type="match status" value="1"/>
</dbReference>
<dbReference type="Gene3D" id="3.30.160.60">
    <property type="entry name" value="Classic Zinc Finger"/>
    <property type="match status" value="4"/>
</dbReference>
<dbReference type="PROSITE" id="PS50157">
    <property type="entry name" value="ZINC_FINGER_C2H2_2"/>
    <property type="match status" value="4"/>
</dbReference>
<keyword evidence="15" id="KW-1185">Reference proteome</keyword>
<evidence type="ECO:0000256" key="6">
    <source>
        <dbReference type="ARBA" id="ARBA00022771"/>
    </source>
</evidence>
<dbReference type="PANTHER" id="PTHR23226:SF409">
    <property type="entry name" value="ZINC FINGER PROTEIN 275"/>
    <property type="match status" value="1"/>
</dbReference>
<gene>
    <name evidence="16" type="primary">ZFP41</name>
</gene>
<dbReference type="Proteomes" id="UP000504628">
    <property type="component" value="Chromosome 7"/>
</dbReference>
<feature type="domain" description="C2H2-type" evidence="14">
    <location>
        <begin position="86"/>
        <end position="113"/>
    </location>
</feature>
<evidence type="ECO:0000256" key="3">
    <source>
        <dbReference type="ARBA" id="ARBA00006991"/>
    </source>
</evidence>
<evidence type="ECO:0000256" key="2">
    <source>
        <dbReference type="ARBA" id="ARBA00004123"/>
    </source>
</evidence>
<protein>
    <submittedName>
        <fullName evidence="16">Zinc finger protein 41 homolog</fullName>
    </submittedName>
</protein>
<evidence type="ECO:0000256" key="11">
    <source>
        <dbReference type="ARBA" id="ARBA00023242"/>
    </source>
</evidence>
<dbReference type="FunFam" id="3.30.160.60:FF:000688">
    <property type="entry name" value="zinc finger protein 197 isoform X1"/>
    <property type="match status" value="1"/>
</dbReference>